<dbReference type="InterPro" id="IPR001647">
    <property type="entry name" value="HTH_TetR"/>
</dbReference>
<dbReference type="Pfam" id="PF14246">
    <property type="entry name" value="TetR_C_7"/>
    <property type="match status" value="1"/>
</dbReference>
<dbReference type="SUPFAM" id="SSF46689">
    <property type="entry name" value="Homeodomain-like"/>
    <property type="match status" value="1"/>
</dbReference>
<dbReference type="STRING" id="1458461.BN1012_Phect1209"/>
<name>X5M839_9HYPH</name>
<dbReference type="Gene3D" id="1.10.357.10">
    <property type="entry name" value="Tetracycline Repressor, domain 2"/>
    <property type="match status" value="1"/>
</dbReference>
<evidence type="ECO:0000256" key="1">
    <source>
        <dbReference type="ARBA" id="ARBA00023015"/>
    </source>
</evidence>
<evidence type="ECO:0000256" key="3">
    <source>
        <dbReference type="ARBA" id="ARBA00023163"/>
    </source>
</evidence>
<evidence type="ECO:0000259" key="5">
    <source>
        <dbReference type="PROSITE" id="PS50977"/>
    </source>
</evidence>
<dbReference type="InterPro" id="IPR050109">
    <property type="entry name" value="HTH-type_TetR-like_transc_reg"/>
</dbReference>
<evidence type="ECO:0000313" key="7">
    <source>
        <dbReference type="Proteomes" id="UP000032160"/>
    </source>
</evidence>
<keyword evidence="7" id="KW-1185">Reference proteome</keyword>
<dbReference type="Proteomes" id="UP000032160">
    <property type="component" value="Chromosome I"/>
</dbReference>
<dbReference type="InterPro" id="IPR039536">
    <property type="entry name" value="TetR_C_Proteobacteria"/>
</dbReference>
<gene>
    <name evidence="6" type="ORF">BN1012_Phect1209</name>
</gene>
<protein>
    <submittedName>
        <fullName evidence="6">Transcriptional regulator, TetR family</fullName>
    </submittedName>
</protein>
<evidence type="ECO:0000256" key="4">
    <source>
        <dbReference type="PROSITE-ProRule" id="PRU00335"/>
    </source>
</evidence>
<evidence type="ECO:0000256" key="2">
    <source>
        <dbReference type="ARBA" id="ARBA00023125"/>
    </source>
</evidence>
<dbReference type="InterPro" id="IPR036271">
    <property type="entry name" value="Tet_transcr_reg_TetR-rel_C_sf"/>
</dbReference>
<dbReference type="Pfam" id="PF00440">
    <property type="entry name" value="TetR_N"/>
    <property type="match status" value="1"/>
</dbReference>
<dbReference type="AlphaFoldDB" id="X5M839"/>
<keyword evidence="2 4" id="KW-0238">DNA-binding</keyword>
<dbReference type="PANTHER" id="PTHR30055">
    <property type="entry name" value="HTH-TYPE TRANSCRIPTIONAL REGULATOR RUTR"/>
    <property type="match status" value="1"/>
</dbReference>
<dbReference type="SUPFAM" id="SSF48498">
    <property type="entry name" value="Tetracyclin repressor-like, C-terminal domain"/>
    <property type="match status" value="1"/>
</dbReference>
<dbReference type="FunFam" id="1.10.10.60:FF:000141">
    <property type="entry name" value="TetR family transcriptional regulator"/>
    <property type="match status" value="1"/>
</dbReference>
<dbReference type="InterPro" id="IPR009057">
    <property type="entry name" value="Homeodomain-like_sf"/>
</dbReference>
<feature type="domain" description="HTH tetR-type" evidence="5">
    <location>
        <begin position="11"/>
        <end position="71"/>
    </location>
</feature>
<organism evidence="6 7">
    <name type="scientific">Candidatus Phaeomarinibacter ectocarpi</name>
    <dbReference type="NCBI Taxonomy" id="1458461"/>
    <lineage>
        <taxon>Bacteria</taxon>
        <taxon>Pseudomonadati</taxon>
        <taxon>Pseudomonadota</taxon>
        <taxon>Alphaproteobacteria</taxon>
        <taxon>Hyphomicrobiales</taxon>
        <taxon>Parvibaculaceae</taxon>
        <taxon>Candidatus Phaeomarinibacter</taxon>
    </lineage>
</organism>
<proteinExistence type="predicted"/>
<dbReference type="RefSeq" id="WP_043950081.1">
    <property type="nucleotide sequence ID" value="NZ_HG966617.1"/>
</dbReference>
<dbReference type="KEGG" id="pect:BN1012_Phect1209"/>
<feature type="DNA-binding region" description="H-T-H motif" evidence="4">
    <location>
        <begin position="34"/>
        <end position="53"/>
    </location>
</feature>
<keyword evidence="1" id="KW-0805">Transcription regulation</keyword>
<evidence type="ECO:0000313" key="6">
    <source>
        <dbReference type="EMBL" id="CDO59423.1"/>
    </source>
</evidence>
<dbReference type="PANTHER" id="PTHR30055:SF223">
    <property type="entry name" value="HTH-TYPE TRANSCRIPTIONAL REGULATOR UIDR"/>
    <property type="match status" value="1"/>
</dbReference>
<dbReference type="PRINTS" id="PR00455">
    <property type="entry name" value="HTHTETR"/>
</dbReference>
<dbReference type="HOGENOM" id="CLU_069356_27_2_5"/>
<dbReference type="EMBL" id="HG966617">
    <property type="protein sequence ID" value="CDO59423.1"/>
    <property type="molecule type" value="Genomic_DNA"/>
</dbReference>
<keyword evidence="3" id="KW-0804">Transcription</keyword>
<reference evidence="6 7" key="1">
    <citation type="journal article" date="2014" name="Front. Genet.">
        <title>Genome and metabolic network of "Candidatus Phaeomarinobacter ectocarpi" Ec32, a new candidate genus of Alphaproteobacteria frequently associated with brown algae.</title>
        <authorList>
            <person name="Dittami S.M."/>
            <person name="Barbeyron T."/>
            <person name="Boyen C."/>
            <person name="Cambefort J."/>
            <person name="Collet G."/>
            <person name="Delage L."/>
            <person name="Gobet A."/>
            <person name="Groisillier A."/>
            <person name="Leblanc C."/>
            <person name="Michel G."/>
            <person name="Scornet D."/>
            <person name="Siegel A."/>
            <person name="Tapia J.E."/>
            <person name="Tonon T."/>
        </authorList>
    </citation>
    <scope>NUCLEOTIDE SEQUENCE [LARGE SCALE GENOMIC DNA]</scope>
    <source>
        <strain evidence="6 7">Ec32</strain>
    </source>
</reference>
<dbReference type="OrthoDB" id="7185252at2"/>
<dbReference type="GO" id="GO:0000976">
    <property type="term" value="F:transcription cis-regulatory region binding"/>
    <property type="evidence" value="ECO:0007669"/>
    <property type="project" value="TreeGrafter"/>
</dbReference>
<accession>X5M839</accession>
<dbReference type="GO" id="GO:0003700">
    <property type="term" value="F:DNA-binding transcription factor activity"/>
    <property type="evidence" value="ECO:0007669"/>
    <property type="project" value="TreeGrafter"/>
</dbReference>
<dbReference type="PROSITE" id="PS50977">
    <property type="entry name" value="HTH_TETR_2"/>
    <property type="match status" value="1"/>
</dbReference>
<sequence>MQRARTDDAKDERRQALLSAALEVFVEKSFAAARMDDIARAASLSKGTVYLYFSSKEDLFEAVLRNVALPKVEHIENLMRDAPSVGEALDGIGLFVPHLIRETALPRIIKLLISESGMFPEIVQSYREDVLDRLLGGVTGLLARAKAAGEIEVGDPALAARLVAAPIAFSALWSVVFETVPEARVDIDALMAMHVTHLKRALGVIEEVSA</sequence>